<feature type="domain" description="SANT" evidence="7">
    <location>
        <begin position="72"/>
        <end position="123"/>
    </location>
</feature>
<dbReference type="EMBL" id="GG662647">
    <property type="protein sequence ID" value="EAR98799.2"/>
    <property type="molecule type" value="Genomic_DNA"/>
</dbReference>
<evidence type="ECO:0000259" key="8">
    <source>
        <dbReference type="PROSITE" id="PS51294"/>
    </source>
</evidence>
<dbReference type="PANTHER" id="PTHR12802">
    <property type="entry name" value="SWI/SNF COMPLEX-RELATED"/>
    <property type="match status" value="1"/>
</dbReference>
<accession>Q23QT9</accession>
<dbReference type="HOGENOM" id="CLU_403633_0_0_1"/>
<dbReference type="Pfam" id="PF00249">
    <property type="entry name" value="Myb_DNA-binding"/>
    <property type="match status" value="1"/>
</dbReference>
<gene>
    <name evidence="9" type="ORF">TTHERM_00250940</name>
</gene>
<dbReference type="RefSeq" id="XP_001019044.2">
    <property type="nucleotide sequence ID" value="XM_001019044.2"/>
</dbReference>
<feature type="region of interest" description="Disordered" evidence="5">
    <location>
        <begin position="354"/>
        <end position="389"/>
    </location>
</feature>
<feature type="compositionally biased region" description="Low complexity" evidence="5">
    <location>
        <begin position="193"/>
        <end position="228"/>
    </location>
</feature>
<dbReference type="SMART" id="SM00717">
    <property type="entry name" value="SANT"/>
    <property type="match status" value="1"/>
</dbReference>
<protein>
    <submittedName>
        <fullName evidence="9">Myb-like DNA-binding domain, shaqkyf class protein</fullName>
    </submittedName>
</protein>
<keyword evidence="1" id="KW-0805">Transcription regulation</keyword>
<evidence type="ECO:0000259" key="6">
    <source>
        <dbReference type="PROSITE" id="PS50090"/>
    </source>
</evidence>
<evidence type="ECO:0000256" key="5">
    <source>
        <dbReference type="SAM" id="MobiDB-lite"/>
    </source>
</evidence>
<evidence type="ECO:0000256" key="3">
    <source>
        <dbReference type="ARBA" id="ARBA00023163"/>
    </source>
</evidence>
<evidence type="ECO:0000313" key="10">
    <source>
        <dbReference type="Proteomes" id="UP000009168"/>
    </source>
</evidence>
<dbReference type="InterPro" id="IPR017930">
    <property type="entry name" value="Myb_dom"/>
</dbReference>
<dbReference type="AlphaFoldDB" id="Q23QT9"/>
<dbReference type="OrthoDB" id="342406at2759"/>
<dbReference type="InterPro" id="IPR001005">
    <property type="entry name" value="SANT/Myb"/>
</dbReference>
<sequence>MASSSSKNENNASANAAKLSLFHPKSTDQQTNSQSVIPPSPGKPNKQTSSAEDEGNNDNSNSQSNNEKVSNKTSGRWTKDEHKKFIEGIQKYGRNWKKVEEHIGTRTGAQIRSHAQKFFNRLEKEAQNSAKVSDQSRQLLEIMNNSSHHHNSSSNQNTSSASSSAKQAANQTASTSNSSNEKAPQQEKEKKPNQNSINSSSSNNNNSSIINNNNTNNISASHIHNNITDSPNSIHAASSAQQNLLNQSSISLGNNDNFTTSSNNYKKIPDSQDIMKQLMTSNNSNKYQSLDDYTIHDYLKDDSNETLDYNGNASLSNNQLKILYEQAIKIPSYNQSSSYQSYFPSKFSNNNSHVNLSSSYNNNSNHSSHNNSHNSHNSHGSPIPYSNYNNHYNNYNSNYGYNQSNNMNGYGSNNHYSYQQMKSIYDERDSEEIMEKYTRQIQENSAQENSFFIEHHLADIEKPRLYDLCALGQQDLCSSQQNYQSEIYVPNFKKGRSRFGSFKLHDEDNESSNQKYQNFRKASIDDQELKKKLKLNDGTSGFVTNSNKLSPDSQVLN</sequence>
<evidence type="ECO:0000256" key="1">
    <source>
        <dbReference type="ARBA" id="ARBA00023015"/>
    </source>
</evidence>
<feature type="compositionally biased region" description="Low complexity" evidence="5">
    <location>
        <begin position="57"/>
        <end position="67"/>
    </location>
</feature>
<dbReference type="PROSITE" id="PS51294">
    <property type="entry name" value="HTH_MYB"/>
    <property type="match status" value="1"/>
</dbReference>
<dbReference type="Gene3D" id="1.10.10.60">
    <property type="entry name" value="Homeodomain-like"/>
    <property type="match status" value="1"/>
</dbReference>
<dbReference type="PROSITE" id="PS51293">
    <property type="entry name" value="SANT"/>
    <property type="match status" value="1"/>
</dbReference>
<feature type="region of interest" description="Disordered" evidence="5">
    <location>
        <begin position="146"/>
        <end position="241"/>
    </location>
</feature>
<dbReference type="PROSITE" id="PS50090">
    <property type="entry name" value="MYB_LIKE"/>
    <property type="match status" value="1"/>
</dbReference>
<reference evidence="10" key="1">
    <citation type="journal article" date="2006" name="PLoS Biol.">
        <title>Macronuclear genome sequence of the ciliate Tetrahymena thermophila, a model eukaryote.</title>
        <authorList>
            <person name="Eisen J.A."/>
            <person name="Coyne R.S."/>
            <person name="Wu M."/>
            <person name="Wu D."/>
            <person name="Thiagarajan M."/>
            <person name="Wortman J.R."/>
            <person name="Badger J.H."/>
            <person name="Ren Q."/>
            <person name="Amedeo P."/>
            <person name="Jones K.M."/>
            <person name="Tallon L.J."/>
            <person name="Delcher A.L."/>
            <person name="Salzberg S.L."/>
            <person name="Silva J.C."/>
            <person name="Haas B.J."/>
            <person name="Majoros W.H."/>
            <person name="Farzad M."/>
            <person name="Carlton J.M."/>
            <person name="Smith R.K. Jr."/>
            <person name="Garg J."/>
            <person name="Pearlman R.E."/>
            <person name="Karrer K.M."/>
            <person name="Sun L."/>
            <person name="Manning G."/>
            <person name="Elde N.C."/>
            <person name="Turkewitz A.P."/>
            <person name="Asai D.J."/>
            <person name="Wilkes D.E."/>
            <person name="Wang Y."/>
            <person name="Cai H."/>
            <person name="Collins K."/>
            <person name="Stewart B.A."/>
            <person name="Lee S.R."/>
            <person name="Wilamowska K."/>
            <person name="Weinberg Z."/>
            <person name="Ruzzo W.L."/>
            <person name="Wloga D."/>
            <person name="Gaertig J."/>
            <person name="Frankel J."/>
            <person name="Tsao C.-C."/>
            <person name="Gorovsky M.A."/>
            <person name="Keeling P.J."/>
            <person name="Waller R.F."/>
            <person name="Patron N.J."/>
            <person name="Cherry J.M."/>
            <person name="Stover N.A."/>
            <person name="Krieger C.J."/>
            <person name="del Toro C."/>
            <person name="Ryder H.F."/>
            <person name="Williamson S.C."/>
            <person name="Barbeau R.A."/>
            <person name="Hamilton E.P."/>
            <person name="Orias E."/>
        </authorList>
    </citation>
    <scope>NUCLEOTIDE SEQUENCE [LARGE SCALE GENOMIC DNA]</scope>
    <source>
        <strain evidence="10">SB210</strain>
    </source>
</reference>
<name>Q23QT9_TETTS</name>
<keyword evidence="2 9" id="KW-0238">DNA-binding</keyword>
<organism evidence="9 10">
    <name type="scientific">Tetrahymena thermophila (strain SB210)</name>
    <dbReference type="NCBI Taxonomy" id="312017"/>
    <lineage>
        <taxon>Eukaryota</taxon>
        <taxon>Sar</taxon>
        <taxon>Alveolata</taxon>
        <taxon>Ciliophora</taxon>
        <taxon>Intramacronucleata</taxon>
        <taxon>Oligohymenophorea</taxon>
        <taxon>Hymenostomatida</taxon>
        <taxon>Tetrahymenina</taxon>
        <taxon>Tetrahymenidae</taxon>
        <taxon>Tetrahymena</taxon>
    </lineage>
</organism>
<feature type="domain" description="HTH myb-type" evidence="8">
    <location>
        <begin position="71"/>
        <end position="123"/>
    </location>
</feature>
<dbReference type="GeneID" id="7832014"/>
<dbReference type="KEGG" id="tet:TTHERM_00250940"/>
<proteinExistence type="predicted"/>
<keyword evidence="3" id="KW-0804">Transcription</keyword>
<feature type="region of interest" description="Disordered" evidence="5">
    <location>
        <begin position="1"/>
        <end position="82"/>
    </location>
</feature>
<dbReference type="Proteomes" id="UP000009168">
    <property type="component" value="Unassembled WGS sequence"/>
</dbReference>
<evidence type="ECO:0000259" key="7">
    <source>
        <dbReference type="PROSITE" id="PS51293"/>
    </source>
</evidence>
<feature type="compositionally biased region" description="Low complexity" evidence="5">
    <location>
        <begin position="1"/>
        <end position="18"/>
    </location>
</feature>
<feature type="compositionally biased region" description="Low complexity" evidence="5">
    <location>
        <begin position="152"/>
        <end position="183"/>
    </location>
</feature>
<evidence type="ECO:0000256" key="4">
    <source>
        <dbReference type="ARBA" id="ARBA00023242"/>
    </source>
</evidence>
<dbReference type="NCBIfam" id="TIGR01557">
    <property type="entry name" value="myb_SHAQKYF"/>
    <property type="match status" value="1"/>
</dbReference>
<feature type="compositionally biased region" description="Polar residues" evidence="5">
    <location>
        <begin position="27"/>
        <end position="37"/>
    </location>
</feature>
<dbReference type="GO" id="GO:0003677">
    <property type="term" value="F:DNA binding"/>
    <property type="evidence" value="ECO:0007669"/>
    <property type="project" value="UniProtKB-KW"/>
</dbReference>
<keyword evidence="4" id="KW-0539">Nucleus</keyword>
<dbReference type="InterPro" id="IPR006447">
    <property type="entry name" value="Myb_dom_plants"/>
</dbReference>
<dbReference type="InParanoid" id="Q23QT9"/>
<dbReference type="SUPFAM" id="SSF46689">
    <property type="entry name" value="Homeodomain-like"/>
    <property type="match status" value="1"/>
</dbReference>
<feature type="domain" description="Myb-like" evidence="6">
    <location>
        <begin position="69"/>
        <end position="119"/>
    </location>
</feature>
<dbReference type="InterPro" id="IPR017884">
    <property type="entry name" value="SANT_dom"/>
</dbReference>
<dbReference type="STRING" id="312017.Q23QT9"/>
<keyword evidence="10" id="KW-1185">Reference proteome</keyword>
<dbReference type="CDD" id="cd00167">
    <property type="entry name" value="SANT"/>
    <property type="match status" value="1"/>
</dbReference>
<evidence type="ECO:0000256" key="2">
    <source>
        <dbReference type="ARBA" id="ARBA00023125"/>
    </source>
</evidence>
<dbReference type="InterPro" id="IPR009057">
    <property type="entry name" value="Homeodomain-like_sf"/>
</dbReference>
<evidence type="ECO:0000313" key="9">
    <source>
        <dbReference type="EMBL" id="EAR98799.2"/>
    </source>
</evidence>